<dbReference type="InterPro" id="IPR046030">
    <property type="entry name" value="DUF5988"/>
</dbReference>
<evidence type="ECO:0000313" key="3">
    <source>
        <dbReference type="Proteomes" id="UP000221961"/>
    </source>
</evidence>
<proteinExistence type="predicted"/>
<reference evidence="1 3" key="1">
    <citation type="submission" date="2017-10" db="EMBL/GenBank/DDBJ databases">
        <title>Comparative genomics between pathogenic Norcardia.</title>
        <authorList>
            <person name="Zeng L."/>
        </authorList>
    </citation>
    <scope>NUCLEOTIDE SEQUENCE [LARGE SCALE GENOMIC DNA]</scope>
    <source>
        <strain evidence="1 3">NC_YFY_NT001</strain>
    </source>
</reference>
<dbReference type="KEGG" id="ntp:CRH09_13080"/>
<dbReference type="Proteomes" id="UP000221961">
    <property type="component" value="Chromosome"/>
</dbReference>
<dbReference type="Pfam" id="PF19450">
    <property type="entry name" value="DUF5988"/>
    <property type="match status" value="1"/>
</dbReference>
<dbReference type="RefSeq" id="WP_098694160.1">
    <property type="nucleotide sequence ID" value="NZ_CP023778.1"/>
</dbReference>
<dbReference type="GeneID" id="88358337"/>
<dbReference type="EMBL" id="CP023778">
    <property type="protein sequence ID" value="ATL67001.1"/>
    <property type="molecule type" value="Genomic_DNA"/>
</dbReference>
<dbReference type="EMBL" id="CP046173">
    <property type="protein sequence ID" value="QIS19172.1"/>
    <property type="molecule type" value="Genomic_DNA"/>
</dbReference>
<name>A0A291RHD1_9NOCA</name>
<evidence type="ECO:0000313" key="1">
    <source>
        <dbReference type="EMBL" id="ATL67001.1"/>
    </source>
</evidence>
<dbReference type="Proteomes" id="UP000500953">
    <property type="component" value="Chromosome"/>
</dbReference>
<accession>A0A291RHD1</accession>
<evidence type="ECO:0000313" key="4">
    <source>
        <dbReference type="Proteomes" id="UP000500953"/>
    </source>
</evidence>
<organism evidence="1 3">
    <name type="scientific">Nocardia terpenica</name>
    <dbReference type="NCBI Taxonomy" id="455432"/>
    <lineage>
        <taxon>Bacteria</taxon>
        <taxon>Bacillati</taxon>
        <taxon>Actinomycetota</taxon>
        <taxon>Actinomycetes</taxon>
        <taxon>Mycobacteriales</taxon>
        <taxon>Nocardiaceae</taxon>
        <taxon>Nocardia</taxon>
    </lineage>
</organism>
<reference evidence="2 4" key="2">
    <citation type="journal article" date="2019" name="ACS Chem. Biol.">
        <title>Identification and Mobilization of a Cryptic Antibiotic Biosynthesis Gene Locus from a Human-Pathogenic Nocardia Isolate.</title>
        <authorList>
            <person name="Herisse M."/>
            <person name="Ishida K."/>
            <person name="Porter J.L."/>
            <person name="Howden B."/>
            <person name="Hertweck C."/>
            <person name="Stinear T.P."/>
            <person name="Pidot S.J."/>
        </authorList>
    </citation>
    <scope>NUCLEOTIDE SEQUENCE [LARGE SCALE GENOMIC DNA]</scope>
    <source>
        <strain evidence="2 4">AUSMDU00012715</strain>
    </source>
</reference>
<dbReference type="AlphaFoldDB" id="A0A291RHD1"/>
<protein>
    <submittedName>
        <fullName evidence="1">Uncharacterized protein</fullName>
    </submittedName>
</protein>
<gene>
    <name evidence="1" type="ORF">CRH09_13080</name>
    <name evidence="2" type="ORF">F6W96_13595</name>
</gene>
<sequence length="68" mass="7652">MSTAVHAYLEGGPADLPDRIVPLTAPGAEVKVSRRGGYEHFTPTERFQETDQGRCPVFEWSYRTRIAE</sequence>
<evidence type="ECO:0000313" key="2">
    <source>
        <dbReference type="EMBL" id="QIS19172.1"/>
    </source>
</evidence>